<organism evidence="3 4">
    <name type="scientific">Dacryopinax primogenitus (strain DJM 731)</name>
    <name type="common">Brown rot fungus</name>
    <dbReference type="NCBI Taxonomy" id="1858805"/>
    <lineage>
        <taxon>Eukaryota</taxon>
        <taxon>Fungi</taxon>
        <taxon>Dikarya</taxon>
        <taxon>Basidiomycota</taxon>
        <taxon>Agaricomycotina</taxon>
        <taxon>Dacrymycetes</taxon>
        <taxon>Dacrymycetales</taxon>
        <taxon>Dacrymycetaceae</taxon>
        <taxon>Dacryopinax</taxon>
    </lineage>
</organism>
<name>M5FQR7_DACPD</name>
<feature type="region of interest" description="Disordered" evidence="1">
    <location>
        <begin position="126"/>
        <end position="150"/>
    </location>
</feature>
<keyword evidence="4" id="KW-1185">Reference proteome</keyword>
<evidence type="ECO:0000313" key="4">
    <source>
        <dbReference type="Proteomes" id="UP000030653"/>
    </source>
</evidence>
<proteinExistence type="predicted"/>
<reference evidence="3 4" key="1">
    <citation type="journal article" date="2012" name="Science">
        <title>The Paleozoic origin of enzymatic lignin decomposition reconstructed from 31 fungal genomes.</title>
        <authorList>
            <person name="Floudas D."/>
            <person name="Binder M."/>
            <person name="Riley R."/>
            <person name="Barry K."/>
            <person name="Blanchette R.A."/>
            <person name="Henrissat B."/>
            <person name="Martinez A.T."/>
            <person name="Otillar R."/>
            <person name="Spatafora J.W."/>
            <person name="Yadav J.S."/>
            <person name="Aerts A."/>
            <person name="Benoit I."/>
            <person name="Boyd A."/>
            <person name="Carlson A."/>
            <person name="Copeland A."/>
            <person name="Coutinho P.M."/>
            <person name="de Vries R.P."/>
            <person name="Ferreira P."/>
            <person name="Findley K."/>
            <person name="Foster B."/>
            <person name="Gaskell J."/>
            <person name="Glotzer D."/>
            <person name="Gorecki P."/>
            <person name="Heitman J."/>
            <person name="Hesse C."/>
            <person name="Hori C."/>
            <person name="Igarashi K."/>
            <person name="Jurgens J.A."/>
            <person name="Kallen N."/>
            <person name="Kersten P."/>
            <person name="Kohler A."/>
            <person name="Kuees U."/>
            <person name="Kumar T.K.A."/>
            <person name="Kuo A."/>
            <person name="LaButti K."/>
            <person name="Larrondo L.F."/>
            <person name="Lindquist E."/>
            <person name="Ling A."/>
            <person name="Lombard V."/>
            <person name="Lucas S."/>
            <person name="Lundell T."/>
            <person name="Martin R."/>
            <person name="McLaughlin D.J."/>
            <person name="Morgenstern I."/>
            <person name="Morin E."/>
            <person name="Murat C."/>
            <person name="Nagy L.G."/>
            <person name="Nolan M."/>
            <person name="Ohm R.A."/>
            <person name="Patyshakuliyeva A."/>
            <person name="Rokas A."/>
            <person name="Ruiz-Duenas F.J."/>
            <person name="Sabat G."/>
            <person name="Salamov A."/>
            <person name="Samejima M."/>
            <person name="Schmutz J."/>
            <person name="Slot J.C."/>
            <person name="St John F."/>
            <person name="Stenlid J."/>
            <person name="Sun H."/>
            <person name="Sun S."/>
            <person name="Syed K."/>
            <person name="Tsang A."/>
            <person name="Wiebenga A."/>
            <person name="Young D."/>
            <person name="Pisabarro A."/>
            <person name="Eastwood D.C."/>
            <person name="Martin F."/>
            <person name="Cullen D."/>
            <person name="Grigoriev I.V."/>
            <person name="Hibbett D.S."/>
        </authorList>
    </citation>
    <scope>NUCLEOTIDE SEQUENCE [LARGE SCALE GENOMIC DNA]</scope>
    <source>
        <strain evidence="3 4">DJM-731 SS1</strain>
    </source>
</reference>
<dbReference type="OrthoDB" id="3267100at2759"/>
<dbReference type="AlphaFoldDB" id="M5FQR7"/>
<feature type="region of interest" description="Disordered" evidence="1">
    <location>
        <begin position="339"/>
        <end position="394"/>
    </location>
</feature>
<dbReference type="RefSeq" id="XP_040624012.1">
    <property type="nucleotide sequence ID" value="XM_040770829.1"/>
</dbReference>
<sequence>MSISSQPSNPPAPELLPAAPDYVQLNVGYIEHQAIVINLPTAVLYFNAAQGKRKKYLCFVAASICGQHGNAEHSVVRTGPSNDHVSNAEPEAGDVWEYRVDGVRVEMDQKVVDMHYLEGRSTLLSSTRRSRRQNGNHTFKADKPRDTNFPNKIKNRDGACVFTGEGEEDCDAMHIVPHTYGSKCIQYIDNTRERENGTFDRTEIGQSERHDADLPVNGLFAAKGVHSKFGRGFCYIVKTPNKILDMDDIPRSLLQDASHASHEALPSARYTVQYCGLPTRVHERRLPPNTDARFSSTRDPKTQMPSAKLLHYQMGYALLKYHGVTNIILENAPFRFVHPPRTGSDQDDDGDDDYSDHAELDEDSVDLADEELDDDSDQGQEMTRARRHGSGYGRVGEDGRIDAFDIINLMGSWHRLHTTGAHVHKWQAKVQVSTNPTIVHAAS</sequence>
<feature type="region of interest" description="Disordered" evidence="1">
    <location>
        <begin position="282"/>
        <end position="304"/>
    </location>
</feature>
<evidence type="ECO:0000259" key="2">
    <source>
        <dbReference type="Pfam" id="PF13391"/>
    </source>
</evidence>
<accession>M5FQR7</accession>
<feature type="compositionally biased region" description="Acidic residues" evidence="1">
    <location>
        <begin position="345"/>
        <end position="378"/>
    </location>
</feature>
<feature type="domain" description="HNH nuclease" evidence="2">
    <location>
        <begin position="160"/>
        <end position="236"/>
    </location>
</feature>
<dbReference type="Pfam" id="PF13391">
    <property type="entry name" value="HNH_2"/>
    <property type="match status" value="1"/>
</dbReference>
<dbReference type="GeneID" id="63685891"/>
<dbReference type="EMBL" id="JH795878">
    <property type="protein sequence ID" value="EJT97114.1"/>
    <property type="molecule type" value="Genomic_DNA"/>
</dbReference>
<protein>
    <recommendedName>
        <fullName evidence="2">HNH nuclease domain-containing protein</fullName>
    </recommendedName>
</protein>
<dbReference type="InterPro" id="IPR003615">
    <property type="entry name" value="HNH_nuc"/>
</dbReference>
<evidence type="ECO:0000256" key="1">
    <source>
        <dbReference type="SAM" id="MobiDB-lite"/>
    </source>
</evidence>
<dbReference type="Proteomes" id="UP000030653">
    <property type="component" value="Unassembled WGS sequence"/>
</dbReference>
<evidence type="ECO:0000313" key="3">
    <source>
        <dbReference type="EMBL" id="EJT97114.1"/>
    </source>
</evidence>
<dbReference type="HOGENOM" id="CLU_590548_0_0_1"/>
<gene>
    <name evidence="3" type="ORF">DACRYDRAFT_119595</name>
</gene>